<accession>A0ABW3GFQ4</accession>
<dbReference type="InterPro" id="IPR035965">
    <property type="entry name" value="PAS-like_dom_sf"/>
</dbReference>
<proteinExistence type="predicted"/>
<dbReference type="SUPFAM" id="SSF55785">
    <property type="entry name" value="PYP-like sensor domain (PAS domain)"/>
    <property type="match status" value="1"/>
</dbReference>
<dbReference type="Proteomes" id="UP001597106">
    <property type="component" value="Unassembled WGS sequence"/>
</dbReference>
<dbReference type="InterPro" id="IPR003018">
    <property type="entry name" value="GAF"/>
</dbReference>
<dbReference type="NCBIfam" id="TIGR00229">
    <property type="entry name" value="sensory_box"/>
    <property type="match status" value="1"/>
</dbReference>
<protein>
    <submittedName>
        <fullName evidence="4">Diguanylate cyclase domain-containing protein</fullName>
        <ecNumber evidence="4">2.7.7.65</ecNumber>
    </submittedName>
</protein>
<dbReference type="Pfam" id="PF00990">
    <property type="entry name" value="GGDEF"/>
    <property type="match status" value="1"/>
</dbReference>
<dbReference type="InterPro" id="IPR029787">
    <property type="entry name" value="Nucleotide_cyclase"/>
</dbReference>
<comment type="caution">
    <text evidence="4">The sequence shown here is derived from an EMBL/GenBank/DDBJ whole genome shotgun (WGS) entry which is preliminary data.</text>
</comment>
<keyword evidence="4" id="KW-0548">Nucleotidyltransferase</keyword>
<dbReference type="InterPro" id="IPR043128">
    <property type="entry name" value="Rev_trsase/Diguanyl_cyclase"/>
</dbReference>
<dbReference type="EC" id="2.7.7.65" evidence="4"/>
<keyword evidence="5" id="KW-1185">Reference proteome</keyword>
<dbReference type="InterPro" id="IPR013655">
    <property type="entry name" value="PAS_fold_3"/>
</dbReference>
<feature type="domain" description="PAS" evidence="1">
    <location>
        <begin position="181"/>
        <end position="253"/>
    </location>
</feature>
<dbReference type="SMART" id="SM00267">
    <property type="entry name" value="GGDEF"/>
    <property type="match status" value="1"/>
</dbReference>
<evidence type="ECO:0000259" key="3">
    <source>
        <dbReference type="PROSITE" id="PS50887"/>
    </source>
</evidence>
<dbReference type="NCBIfam" id="TIGR00254">
    <property type="entry name" value="GGDEF"/>
    <property type="match status" value="1"/>
</dbReference>
<dbReference type="Gene3D" id="3.30.450.40">
    <property type="match status" value="1"/>
</dbReference>
<gene>
    <name evidence="4" type="ORF">ACFQ1T_06635</name>
</gene>
<feature type="domain" description="PAC" evidence="2">
    <location>
        <begin position="257"/>
        <end position="310"/>
    </location>
</feature>
<dbReference type="InterPro" id="IPR000700">
    <property type="entry name" value="PAS-assoc_C"/>
</dbReference>
<dbReference type="PROSITE" id="PS50887">
    <property type="entry name" value="GGDEF"/>
    <property type="match status" value="1"/>
</dbReference>
<dbReference type="InterPro" id="IPR052163">
    <property type="entry name" value="DGC-Regulatory_Protein"/>
</dbReference>
<dbReference type="Pfam" id="PF08447">
    <property type="entry name" value="PAS_3"/>
    <property type="match status" value="1"/>
</dbReference>
<dbReference type="InterPro" id="IPR001610">
    <property type="entry name" value="PAC"/>
</dbReference>
<dbReference type="EMBL" id="JBHTJW010000002">
    <property type="protein sequence ID" value="MFD0929454.1"/>
    <property type="molecule type" value="Genomic_DNA"/>
</dbReference>
<dbReference type="CDD" id="cd00130">
    <property type="entry name" value="PAS"/>
    <property type="match status" value="1"/>
</dbReference>
<dbReference type="SMART" id="SM00086">
    <property type="entry name" value="PAC"/>
    <property type="match status" value="1"/>
</dbReference>
<dbReference type="InterPro" id="IPR000160">
    <property type="entry name" value="GGDEF_dom"/>
</dbReference>
<dbReference type="InterPro" id="IPR000014">
    <property type="entry name" value="PAS"/>
</dbReference>
<dbReference type="PROSITE" id="PS50112">
    <property type="entry name" value="PAS"/>
    <property type="match status" value="1"/>
</dbReference>
<dbReference type="Gene3D" id="3.30.450.20">
    <property type="entry name" value="PAS domain"/>
    <property type="match status" value="1"/>
</dbReference>
<dbReference type="PANTHER" id="PTHR46663:SF3">
    <property type="entry name" value="SLL0267 PROTEIN"/>
    <property type="match status" value="1"/>
</dbReference>
<dbReference type="GO" id="GO:0052621">
    <property type="term" value="F:diguanylate cyclase activity"/>
    <property type="evidence" value="ECO:0007669"/>
    <property type="project" value="UniProtKB-EC"/>
</dbReference>
<dbReference type="Gene3D" id="3.30.70.270">
    <property type="match status" value="1"/>
</dbReference>
<organism evidence="4 5">
    <name type="scientific">Methylophilus glucosoxydans</name>
    <dbReference type="NCBI Taxonomy" id="752553"/>
    <lineage>
        <taxon>Bacteria</taxon>
        <taxon>Pseudomonadati</taxon>
        <taxon>Pseudomonadota</taxon>
        <taxon>Betaproteobacteria</taxon>
        <taxon>Nitrosomonadales</taxon>
        <taxon>Methylophilaceae</taxon>
        <taxon>Methylophilus</taxon>
    </lineage>
</organism>
<dbReference type="SUPFAM" id="SSF55781">
    <property type="entry name" value="GAF domain-like"/>
    <property type="match status" value="1"/>
</dbReference>
<dbReference type="CDD" id="cd01949">
    <property type="entry name" value="GGDEF"/>
    <property type="match status" value="1"/>
</dbReference>
<evidence type="ECO:0000313" key="5">
    <source>
        <dbReference type="Proteomes" id="UP001597106"/>
    </source>
</evidence>
<dbReference type="SUPFAM" id="SSF55073">
    <property type="entry name" value="Nucleotide cyclase"/>
    <property type="match status" value="1"/>
</dbReference>
<sequence>MLNHNKELERLAAVESYHILDTAPEADFDQLVALASTFFSTPIASVTVMAEDRLWFKSAKGLDLCEAPREDVFCQLTVEQKTRLVIEDTLQDALFKNNPLVIQAPYIRAYAGIPLINDQGYAIGTFCVMDHVPRHFSEAELTLLTILANQAMKLMELRREIVQRTELSKQLQVFYEQQAKSQELWKQAMDAVGDGVWDYDLITGHYFFGPNWRKMLGYQSEPLLPQLETLRALIHEEDQERFTNSLNAYLYGQQPGYKIEYRIRCKNGDYKWVLSRGMVVERTAEDTPKRMIGTHTDISQSKLLEQSIWQQAHTDNLTGLPNRRLFLDRLQQAIYSSQREQKKFALFFMDLDGFKAVNDLHGHLAGDQLLIEIASRIQKMSRQADTFARFAGDEFAILAINISNSEDMLLHANKILQVVKEPIPLNGYAASVSISIGIAIFPDHGCTVDTLIRHADQAMYEAKESGKNTCVVYHPHRQ</sequence>
<dbReference type="RefSeq" id="WP_379075071.1">
    <property type="nucleotide sequence ID" value="NZ_JBHTJW010000002.1"/>
</dbReference>
<evidence type="ECO:0000259" key="1">
    <source>
        <dbReference type="PROSITE" id="PS50112"/>
    </source>
</evidence>
<reference evidence="5" key="1">
    <citation type="journal article" date="2019" name="Int. J. Syst. Evol. Microbiol.">
        <title>The Global Catalogue of Microorganisms (GCM) 10K type strain sequencing project: providing services to taxonomists for standard genome sequencing and annotation.</title>
        <authorList>
            <consortium name="The Broad Institute Genomics Platform"/>
            <consortium name="The Broad Institute Genome Sequencing Center for Infectious Disease"/>
            <person name="Wu L."/>
            <person name="Ma J."/>
        </authorList>
    </citation>
    <scope>NUCLEOTIDE SEQUENCE [LARGE SCALE GENOMIC DNA]</scope>
    <source>
        <strain evidence="5">CCUG 59685</strain>
    </source>
</reference>
<keyword evidence="4" id="KW-0808">Transferase</keyword>
<feature type="domain" description="GGDEF" evidence="3">
    <location>
        <begin position="342"/>
        <end position="475"/>
    </location>
</feature>
<dbReference type="SMART" id="SM00065">
    <property type="entry name" value="GAF"/>
    <property type="match status" value="1"/>
</dbReference>
<dbReference type="PROSITE" id="PS50113">
    <property type="entry name" value="PAC"/>
    <property type="match status" value="1"/>
</dbReference>
<dbReference type="PANTHER" id="PTHR46663">
    <property type="entry name" value="DIGUANYLATE CYCLASE DGCT-RELATED"/>
    <property type="match status" value="1"/>
</dbReference>
<dbReference type="InterPro" id="IPR029016">
    <property type="entry name" value="GAF-like_dom_sf"/>
</dbReference>
<dbReference type="Pfam" id="PF01590">
    <property type="entry name" value="GAF"/>
    <property type="match status" value="1"/>
</dbReference>
<evidence type="ECO:0000259" key="2">
    <source>
        <dbReference type="PROSITE" id="PS50113"/>
    </source>
</evidence>
<evidence type="ECO:0000313" key="4">
    <source>
        <dbReference type="EMBL" id="MFD0929454.1"/>
    </source>
</evidence>
<name>A0ABW3GFQ4_9PROT</name>